<feature type="compositionally biased region" description="Basic and acidic residues" evidence="10">
    <location>
        <begin position="746"/>
        <end position="755"/>
    </location>
</feature>
<dbReference type="InterPro" id="IPR014001">
    <property type="entry name" value="Helicase_ATP-bd"/>
</dbReference>
<dbReference type="OrthoDB" id="2020972at2759"/>
<keyword evidence="5" id="KW-0347">Helicase</keyword>
<feature type="region of interest" description="Disordered" evidence="10">
    <location>
        <begin position="391"/>
        <end position="537"/>
    </location>
</feature>
<feature type="compositionally biased region" description="Polar residues" evidence="10">
    <location>
        <begin position="527"/>
        <end position="537"/>
    </location>
</feature>
<dbReference type="PANTHER" id="PTHR45797">
    <property type="entry name" value="RAD54-LIKE"/>
    <property type="match status" value="1"/>
</dbReference>
<comment type="similarity">
    <text evidence="2">Belongs to the SNF2/RAD54 helicase family.</text>
</comment>
<evidence type="ECO:0000256" key="9">
    <source>
        <dbReference type="SAM" id="Coils"/>
    </source>
</evidence>
<evidence type="ECO:0000259" key="11">
    <source>
        <dbReference type="PROSITE" id="PS51192"/>
    </source>
</evidence>
<dbReference type="InterPro" id="IPR038718">
    <property type="entry name" value="SNF2-like_sf"/>
</dbReference>
<dbReference type="Pfam" id="PF00271">
    <property type="entry name" value="Helicase_C"/>
    <property type="match status" value="1"/>
</dbReference>
<feature type="compositionally biased region" description="Basic residues" evidence="10">
    <location>
        <begin position="469"/>
        <end position="479"/>
    </location>
</feature>
<evidence type="ECO:0000256" key="1">
    <source>
        <dbReference type="ARBA" id="ARBA00004123"/>
    </source>
</evidence>
<protein>
    <submittedName>
        <fullName evidence="13">P-loop containing nucleoside triphosphate hydrolase protein</fullName>
    </submittedName>
</protein>
<dbReference type="InterPro" id="IPR001650">
    <property type="entry name" value="Helicase_C-like"/>
</dbReference>
<dbReference type="InterPro" id="IPR056026">
    <property type="entry name" value="DUF7607"/>
</dbReference>
<evidence type="ECO:0000256" key="5">
    <source>
        <dbReference type="ARBA" id="ARBA00022806"/>
    </source>
</evidence>
<feature type="compositionally biased region" description="Basic and acidic residues" evidence="10">
    <location>
        <begin position="1425"/>
        <end position="1434"/>
    </location>
</feature>
<accession>A0A5N6TVV3</accession>
<feature type="compositionally biased region" description="Polar residues" evidence="10">
    <location>
        <begin position="1600"/>
        <end position="1615"/>
    </location>
</feature>
<dbReference type="CDD" id="cd18007">
    <property type="entry name" value="DEXHc_ATRX-like"/>
    <property type="match status" value="1"/>
</dbReference>
<keyword evidence="3" id="KW-0547">Nucleotide-binding</keyword>
<dbReference type="EMBL" id="ML742095">
    <property type="protein sequence ID" value="KAE8150404.1"/>
    <property type="molecule type" value="Genomic_DNA"/>
</dbReference>
<dbReference type="GO" id="GO:0004386">
    <property type="term" value="F:helicase activity"/>
    <property type="evidence" value="ECO:0007669"/>
    <property type="project" value="UniProtKB-KW"/>
</dbReference>
<feature type="coiled-coil region" evidence="9">
    <location>
        <begin position="323"/>
        <end position="350"/>
    </location>
</feature>
<dbReference type="PROSITE" id="PS51194">
    <property type="entry name" value="HELICASE_CTER"/>
    <property type="match status" value="1"/>
</dbReference>
<evidence type="ECO:0000256" key="2">
    <source>
        <dbReference type="ARBA" id="ARBA00007025"/>
    </source>
</evidence>
<dbReference type="PROSITE" id="PS51192">
    <property type="entry name" value="HELICASE_ATP_BIND_1"/>
    <property type="match status" value="1"/>
</dbReference>
<keyword evidence="14" id="KW-1185">Reference proteome</keyword>
<dbReference type="CDD" id="cd18793">
    <property type="entry name" value="SF2_C_SNF"/>
    <property type="match status" value="1"/>
</dbReference>
<dbReference type="Gene3D" id="3.40.50.300">
    <property type="entry name" value="P-loop containing nucleotide triphosphate hydrolases"/>
    <property type="match status" value="1"/>
</dbReference>
<feature type="compositionally biased region" description="Basic and acidic residues" evidence="10">
    <location>
        <begin position="1586"/>
        <end position="1596"/>
    </location>
</feature>
<evidence type="ECO:0000256" key="6">
    <source>
        <dbReference type="ARBA" id="ARBA00022840"/>
    </source>
</evidence>
<dbReference type="InterPro" id="IPR000330">
    <property type="entry name" value="SNF2_N"/>
</dbReference>
<dbReference type="PANTHER" id="PTHR45797:SF1">
    <property type="entry name" value="HELICASE ARIP4"/>
    <property type="match status" value="1"/>
</dbReference>
<feature type="compositionally biased region" description="Acidic residues" evidence="10">
    <location>
        <begin position="422"/>
        <end position="437"/>
    </location>
</feature>
<dbReference type="SMART" id="SM00487">
    <property type="entry name" value="DEXDc"/>
    <property type="match status" value="1"/>
</dbReference>
<gene>
    <name evidence="13" type="ORF">BDV25DRAFT_172213</name>
</gene>
<sequence length="1615" mass="182352">MSSGKNDPLDWSVDEVVEFLCHNPSTPWSKSARGAPRPDPSFEASLRDNIITGEVLLSDVDKDALRNDLVGEHHIIDERGRKRRRIDLTAVTESQRTHVRGEQQSKEWYMGPEQLTPSQLFYSSSPNQTEKSFAFIGSDHPIAQRHFVNKSLRHFYRQQLTKVGKDSKQWAMMPYDPSKVENGQRLFTLYTPSNGEVTVSTEDIENWPQLNESASVPDGTPKDMIDPSDPFSYFLRNYPVQDDSQDAYPLYGDSGSEGEFDEETWQEIEEETQEQQHATNLTHAEVEATMKDCVTNYENQWREVTLPKEERKAYNLWLTAKKRKSANQQIKEYTWDISLLEKRLGNLQKAIREGACATRPELEALCQTMEPTVADIQKQKWRISVLNKETCPPKISVPPKTPSTPRPKLTNEDEESLHSESDDMPSEPMDDFIDDFIIEGGNQSSGPDSRTRTPLLSESDDDIISPSGVRRKSMKRRLPFRQSSSPSPPPINRNRTPECIDLTVESPAKDHDDFTVETPPLNPVPRATTQTQDESIKSARSISPVLDLGPRVVVEIPINKERQASIFNNKNYSDLPDLNDIGRLMEVPWVLLEELKDRRRVLAKLIAGLSIEERRLMAKSVPRYSVSDLQELTGTALKLMRKGELDIPELSPAESNLVMRIASLYISWVNCVHLMTKGISKAYIIKAQNDLGEFLDFFTELCDRLISQRAKDKKRPSKSIRSTSDSAETPHKKRKRDVLESQYAKKSQERAQRRVVEFQEKQRKMLEQTTGSTNSDPNRQAVSFGDPVIYLDPHIGLRVKPHQLNGIQFLWRELIEDEKQQGCLLAHTMGLGKTMQVISLLTTISAAATSGDPGIYQQIPTAFRRSQSLILCPSSLIENWYEEFLMWAPQRCGIGPIRKITSSHSPFKERLREVLDWDEEGGVLIMSYDIFRNWIHNKETKTRRPLDDADHATLKKCLLDGPNIIVADEAHKMKNPSTGISKAAMQFRSKSRIALTGSPLANNLVDYFTMVNWIAEDYLGEYVEFKAKFLEPIEEGLYVDSTYTERRRSLVKLQVLKEILDPKINRADITVLAGSLPTKIEFVITVPLTEVQQKAYNSYVDITGKSRGAVGNAQLWSWLAILGLCCNHPVCFKDKLLSRASDAQKPDKKSGELDMLPGDEPITQAGLPEWEELVSQQEKIFAAVTDVQALELSHRAWMLNQIVDKSIKAGDKVLIFSHSIPTLDYIEDILKVSNRKYSRLDGHTPVVTRQAATKRFNQSSDRQVYLISTRAGGLGLNIPGANRVIIYDFTFSPVWEEQAVGRAYRLGQQKPVYVYRFIAGGTFEEVMYNKAIFKTQLAFRVVDKKNPIRTAQKSLGEYLFPAKPVPQEEVAEFMGRDPEVLDKILKRDSGAERIIRKIALTETFQKEDNDKLTDEERLGVQQQLSDERLKRTDPEAYNRLMQERQRQVMSLSQAQSLVAPANVLQHSQLHSQPHAHPPMGNPTQTQAHTQPSVPPSIPSSAHNTGPPALPPDMSVSQEPTSLALPSRLTPTTHVTAGNHATRDADSEPASKYGMASTPRSRTTSPGQNAVPRSLPQVDGTCDVEAEPEHDGAKTDRAVSVPSTTSSEQEHPCQQQ</sequence>
<dbReference type="InterPro" id="IPR027417">
    <property type="entry name" value="P-loop_NTPase"/>
</dbReference>
<feature type="region of interest" description="Disordered" evidence="10">
    <location>
        <begin position="1411"/>
        <end position="1434"/>
    </location>
</feature>
<dbReference type="Gene3D" id="3.40.50.10810">
    <property type="entry name" value="Tandem AAA-ATPase domain"/>
    <property type="match status" value="1"/>
</dbReference>
<dbReference type="InterPro" id="IPR049730">
    <property type="entry name" value="SNF2/RAD54-like_C"/>
</dbReference>
<dbReference type="Pfam" id="PF00176">
    <property type="entry name" value="SNF2-rel_dom"/>
    <property type="match status" value="1"/>
</dbReference>
<dbReference type="GO" id="GO:0005634">
    <property type="term" value="C:nucleus"/>
    <property type="evidence" value="ECO:0007669"/>
    <property type="project" value="UniProtKB-SubCell"/>
</dbReference>
<feature type="domain" description="Helicase ATP-binding" evidence="11">
    <location>
        <begin position="814"/>
        <end position="1017"/>
    </location>
</feature>
<keyword evidence="7" id="KW-0238">DNA-binding</keyword>
<feature type="compositionally biased region" description="Polar residues" evidence="10">
    <location>
        <begin position="1557"/>
        <end position="1567"/>
    </location>
</feature>
<dbReference type="InterPro" id="IPR044574">
    <property type="entry name" value="ARIP4-like"/>
</dbReference>
<keyword evidence="6" id="KW-0067">ATP-binding</keyword>
<dbReference type="GO" id="GO:0005524">
    <property type="term" value="F:ATP binding"/>
    <property type="evidence" value="ECO:0007669"/>
    <property type="project" value="UniProtKB-KW"/>
</dbReference>
<feature type="compositionally biased region" description="Polar residues" evidence="10">
    <location>
        <begin position="1481"/>
        <end position="1491"/>
    </location>
</feature>
<evidence type="ECO:0000256" key="7">
    <source>
        <dbReference type="ARBA" id="ARBA00023125"/>
    </source>
</evidence>
<dbReference type="GO" id="GO:0003677">
    <property type="term" value="F:DNA binding"/>
    <property type="evidence" value="ECO:0007669"/>
    <property type="project" value="UniProtKB-KW"/>
</dbReference>
<evidence type="ECO:0000256" key="10">
    <source>
        <dbReference type="SAM" id="MobiDB-lite"/>
    </source>
</evidence>
<reference evidence="13 14" key="1">
    <citation type="submission" date="2019-04" db="EMBL/GenBank/DDBJ databases">
        <title>Friends and foes A comparative genomics study of 23 Aspergillus species from section Flavi.</title>
        <authorList>
            <consortium name="DOE Joint Genome Institute"/>
            <person name="Kjaerbolling I."/>
            <person name="Vesth T."/>
            <person name="Frisvad J.C."/>
            <person name="Nybo J.L."/>
            <person name="Theobald S."/>
            <person name="Kildgaard S."/>
            <person name="Isbrandt T."/>
            <person name="Kuo A."/>
            <person name="Sato A."/>
            <person name="Lyhne E.K."/>
            <person name="Kogle M.E."/>
            <person name="Wiebenga A."/>
            <person name="Kun R.S."/>
            <person name="Lubbers R.J."/>
            <person name="Makela M.R."/>
            <person name="Barry K."/>
            <person name="Chovatia M."/>
            <person name="Clum A."/>
            <person name="Daum C."/>
            <person name="Haridas S."/>
            <person name="He G."/>
            <person name="LaButti K."/>
            <person name="Lipzen A."/>
            <person name="Mondo S."/>
            <person name="Riley R."/>
            <person name="Salamov A."/>
            <person name="Simmons B.A."/>
            <person name="Magnuson J.K."/>
            <person name="Henrissat B."/>
            <person name="Mortensen U.H."/>
            <person name="Larsen T.O."/>
            <person name="Devries R.P."/>
            <person name="Grigoriev I.V."/>
            <person name="Machida M."/>
            <person name="Baker S.E."/>
            <person name="Andersen M.R."/>
        </authorList>
    </citation>
    <scope>NUCLEOTIDE SEQUENCE [LARGE SCALE GENOMIC DNA]</scope>
    <source>
        <strain evidence="13 14">IBT 18842</strain>
    </source>
</reference>
<feature type="region of interest" description="Disordered" evidence="10">
    <location>
        <begin position="712"/>
        <end position="755"/>
    </location>
</feature>
<dbReference type="SMART" id="SM00490">
    <property type="entry name" value="HELICc"/>
    <property type="match status" value="1"/>
</dbReference>
<proteinExistence type="inferred from homology"/>
<feature type="domain" description="Helicase C-terminal" evidence="12">
    <location>
        <begin position="1198"/>
        <end position="1356"/>
    </location>
</feature>
<evidence type="ECO:0000256" key="3">
    <source>
        <dbReference type="ARBA" id="ARBA00022741"/>
    </source>
</evidence>
<evidence type="ECO:0000256" key="8">
    <source>
        <dbReference type="ARBA" id="ARBA00023242"/>
    </source>
</evidence>
<dbReference type="GO" id="GO:0016887">
    <property type="term" value="F:ATP hydrolysis activity"/>
    <property type="evidence" value="ECO:0007669"/>
    <property type="project" value="InterPro"/>
</dbReference>
<dbReference type="Pfam" id="PF24580">
    <property type="entry name" value="DUF7607"/>
    <property type="match status" value="1"/>
</dbReference>
<keyword evidence="9" id="KW-0175">Coiled coil</keyword>
<keyword evidence="4 13" id="KW-0378">Hydrolase</keyword>
<dbReference type="Proteomes" id="UP000325780">
    <property type="component" value="Unassembled WGS sequence"/>
</dbReference>
<evidence type="ECO:0000313" key="14">
    <source>
        <dbReference type="Proteomes" id="UP000325780"/>
    </source>
</evidence>
<evidence type="ECO:0000256" key="4">
    <source>
        <dbReference type="ARBA" id="ARBA00022801"/>
    </source>
</evidence>
<name>A0A5N6TVV3_ASPAV</name>
<evidence type="ECO:0000259" key="12">
    <source>
        <dbReference type="PROSITE" id="PS51194"/>
    </source>
</evidence>
<organism evidence="13 14">
    <name type="scientific">Aspergillus avenaceus</name>
    <dbReference type="NCBI Taxonomy" id="36643"/>
    <lineage>
        <taxon>Eukaryota</taxon>
        <taxon>Fungi</taxon>
        <taxon>Dikarya</taxon>
        <taxon>Ascomycota</taxon>
        <taxon>Pezizomycotina</taxon>
        <taxon>Eurotiomycetes</taxon>
        <taxon>Eurotiomycetidae</taxon>
        <taxon>Eurotiales</taxon>
        <taxon>Aspergillaceae</taxon>
        <taxon>Aspergillus</taxon>
        <taxon>Aspergillus subgen. Circumdati</taxon>
    </lineage>
</organism>
<evidence type="ECO:0000313" key="13">
    <source>
        <dbReference type="EMBL" id="KAE8150404.1"/>
    </source>
</evidence>
<feature type="compositionally biased region" description="Polar residues" evidence="10">
    <location>
        <begin position="441"/>
        <end position="456"/>
    </location>
</feature>
<dbReference type="SUPFAM" id="SSF52540">
    <property type="entry name" value="P-loop containing nucleoside triphosphate hydrolases"/>
    <property type="match status" value="2"/>
</dbReference>
<comment type="subcellular location">
    <subcellularLocation>
        <location evidence="1">Nucleus</location>
    </subcellularLocation>
</comment>
<feature type="region of interest" description="Disordered" evidence="10">
    <location>
        <begin position="1470"/>
        <end position="1615"/>
    </location>
</feature>
<keyword evidence="8" id="KW-0539">Nucleus</keyword>
<feature type="compositionally biased region" description="Pro residues" evidence="10">
    <location>
        <begin position="395"/>
        <end position="405"/>
    </location>
</feature>